<dbReference type="Pfam" id="PF01981">
    <property type="entry name" value="PTH2"/>
    <property type="match status" value="1"/>
</dbReference>
<evidence type="ECO:0000313" key="5">
    <source>
        <dbReference type="Proteomes" id="UP001403385"/>
    </source>
</evidence>
<keyword evidence="2 4" id="KW-0378">Hydrolase</keyword>
<reference evidence="4 5" key="1">
    <citation type="submission" date="2024-04" db="EMBL/GenBank/DDBJ databases">
        <title>Novel genus in family Flammeovirgaceae.</title>
        <authorList>
            <person name="Nguyen T.H."/>
            <person name="Vuong T.Q."/>
            <person name="Le H."/>
            <person name="Kim S.-G."/>
        </authorList>
    </citation>
    <scope>NUCLEOTIDE SEQUENCE [LARGE SCALE GENOMIC DNA]</scope>
    <source>
        <strain evidence="4 5">JCM 23209</strain>
    </source>
</reference>
<comment type="catalytic activity">
    <reaction evidence="3">
        <text>an N-acyl-L-alpha-aminoacyl-tRNA + H2O = an N-acyl-L-amino acid + a tRNA + H(+)</text>
        <dbReference type="Rhea" id="RHEA:54448"/>
        <dbReference type="Rhea" id="RHEA-COMP:10123"/>
        <dbReference type="Rhea" id="RHEA-COMP:13883"/>
        <dbReference type="ChEBI" id="CHEBI:15377"/>
        <dbReference type="ChEBI" id="CHEBI:15378"/>
        <dbReference type="ChEBI" id="CHEBI:59874"/>
        <dbReference type="ChEBI" id="CHEBI:78442"/>
        <dbReference type="ChEBI" id="CHEBI:138191"/>
        <dbReference type="EC" id="3.1.1.29"/>
    </reaction>
</comment>
<dbReference type="EC" id="3.1.1.29" evidence="1"/>
<name>A0AAW9SLH5_9BACT</name>
<dbReference type="InterPro" id="IPR023476">
    <property type="entry name" value="Pep_tRNA_hydro_II_dom_sf"/>
</dbReference>
<evidence type="ECO:0000313" key="4">
    <source>
        <dbReference type="EMBL" id="MEN7551601.1"/>
    </source>
</evidence>
<gene>
    <name evidence="4" type="ORF">AAG747_27045</name>
</gene>
<accession>A0AAW9SLH5</accession>
<dbReference type="AlphaFoldDB" id="A0AAW9SLH5"/>
<dbReference type="PROSITE" id="PS51257">
    <property type="entry name" value="PROKAR_LIPOPROTEIN"/>
    <property type="match status" value="1"/>
</dbReference>
<dbReference type="Gene3D" id="3.40.1490.10">
    <property type="entry name" value="Bit1"/>
    <property type="match status" value="1"/>
</dbReference>
<organism evidence="4 5">
    <name type="scientific">Rapidithrix thailandica</name>
    <dbReference type="NCBI Taxonomy" id="413964"/>
    <lineage>
        <taxon>Bacteria</taxon>
        <taxon>Pseudomonadati</taxon>
        <taxon>Bacteroidota</taxon>
        <taxon>Cytophagia</taxon>
        <taxon>Cytophagales</taxon>
        <taxon>Flammeovirgaceae</taxon>
        <taxon>Rapidithrix</taxon>
    </lineage>
</organism>
<dbReference type="GO" id="GO:0004045">
    <property type="term" value="F:peptidyl-tRNA hydrolase activity"/>
    <property type="evidence" value="ECO:0007669"/>
    <property type="project" value="UniProtKB-EC"/>
</dbReference>
<comment type="caution">
    <text evidence="4">The sequence shown here is derived from an EMBL/GenBank/DDBJ whole genome shotgun (WGS) entry which is preliminary data.</text>
</comment>
<dbReference type="Proteomes" id="UP001403385">
    <property type="component" value="Unassembled WGS sequence"/>
</dbReference>
<evidence type="ECO:0000256" key="3">
    <source>
        <dbReference type="ARBA" id="ARBA00048707"/>
    </source>
</evidence>
<evidence type="ECO:0000256" key="1">
    <source>
        <dbReference type="ARBA" id="ARBA00013260"/>
    </source>
</evidence>
<dbReference type="SUPFAM" id="SSF102462">
    <property type="entry name" value="Peptidyl-tRNA hydrolase II"/>
    <property type="match status" value="1"/>
</dbReference>
<proteinExistence type="predicted"/>
<sequence>MRKRLKMYILVREEVPLGKAIVGVAHASLACYLKYQNASETQQWLKGPFYKTVCKVSDAEFEKAKQETDWVVMTESTLNHAETVIAFKPRADYPSYFHYFRLFK</sequence>
<dbReference type="RefSeq" id="WP_346824381.1">
    <property type="nucleotide sequence ID" value="NZ_JBDKWZ010000024.1"/>
</dbReference>
<keyword evidence="5" id="KW-1185">Reference proteome</keyword>
<protein>
    <recommendedName>
        <fullName evidence="1">peptidyl-tRNA hydrolase</fullName>
        <ecNumber evidence="1">3.1.1.29</ecNumber>
    </recommendedName>
</protein>
<evidence type="ECO:0000256" key="2">
    <source>
        <dbReference type="ARBA" id="ARBA00022801"/>
    </source>
</evidence>
<dbReference type="InterPro" id="IPR002833">
    <property type="entry name" value="PTH2"/>
</dbReference>
<dbReference type="EMBL" id="JBDKWZ010000024">
    <property type="protein sequence ID" value="MEN7551601.1"/>
    <property type="molecule type" value="Genomic_DNA"/>
</dbReference>